<dbReference type="Proteomes" id="UP001168540">
    <property type="component" value="Unassembled WGS sequence"/>
</dbReference>
<dbReference type="InterPro" id="IPR050361">
    <property type="entry name" value="MPP/UQCRC_Complex"/>
</dbReference>
<dbReference type="InterPro" id="IPR011249">
    <property type="entry name" value="Metalloenz_LuxS/M16"/>
</dbReference>
<dbReference type="InterPro" id="IPR007863">
    <property type="entry name" value="Peptidase_M16_C"/>
</dbReference>
<dbReference type="EMBL" id="JAUEDK010000021">
    <property type="protein sequence ID" value="MDN0075701.1"/>
    <property type="molecule type" value="Genomic_DNA"/>
</dbReference>
<dbReference type="InterPro" id="IPR011765">
    <property type="entry name" value="Pept_M16_N"/>
</dbReference>
<evidence type="ECO:0000313" key="5">
    <source>
        <dbReference type="Proteomes" id="UP001168540"/>
    </source>
</evidence>
<dbReference type="RefSeq" id="WP_289830341.1">
    <property type="nucleotide sequence ID" value="NZ_JAUEDK010000021.1"/>
</dbReference>
<feature type="signal peptide" evidence="1">
    <location>
        <begin position="1"/>
        <end position="21"/>
    </location>
</feature>
<keyword evidence="5" id="KW-1185">Reference proteome</keyword>
<dbReference type="Pfam" id="PF00675">
    <property type="entry name" value="Peptidase_M16"/>
    <property type="match status" value="1"/>
</dbReference>
<proteinExistence type="predicted"/>
<dbReference type="PANTHER" id="PTHR11851">
    <property type="entry name" value="METALLOPROTEASE"/>
    <property type="match status" value="1"/>
</dbReference>
<feature type="domain" description="Peptidase M16 C-terminal" evidence="3">
    <location>
        <begin position="188"/>
        <end position="363"/>
    </location>
</feature>
<gene>
    <name evidence="4" type="ORF">QU481_12465</name>
</gene>
<dbReference type="Pfam" id="PF05193">
    <property type="entry name" value="Peptidase_M16_C"/>
    <property type="match status" value="1"/>
</dbReference>
<name>A0ABT7XPL3_9NEIS</name>
<feature type="domain" description="Peptidase M16 N-terminal" evidence="2">
    <location>
        <begin position="35"/>
        <end position="175"/>
    </location>
</feature>
<comment type="caution">
    <text evidence="4">The sequence shown here is derived from an EMBL/GenBank/DDBJ whole genome shotgun (WGS) entry which is preliminary data.</text>
</comment>
<evidence type="ECO:0000256" key="1">
    <source>
        <dbReference type="SAM" id="SignalP"/>
    </source>
</evidence>
<keyword evidence="1" id="KW-0732">Signal</keyword>
<sequence>MSVKRYVLALAVLLFSGLAQAVVIQYWQQANGARVYFVETHENPILDVRVDFDAGTRRDNRPGVADLTASLLDNGSVGRDEEEIRATLADLAVSIDGGADTERASLTLRTLSRPAVREPALALLADIIAKPTFPSVVLEREKRRAIDGLKQRESNPGFVADRAIGRRLYPEHPYGNEDRLSAQGIAAIQRQDLLAFWHTHYQPRYAVVSIVGDIGRPGAERLAERLLTGLRNEGPALVAIPAVPPVTPGVVRQTNSASQAHIRLGMPLISRSDPDYYALMVGNYVLGGGGFDARLVKELRVKRGLTYRVSSQLLPMEQAGPFTIALSTRKDQADQALQVVHSTLARFIDEGPTEVELAQAKANIIGGFPLRFDSNRKLLGLLSMIGAYRLPLDYLERYPRDVAALTADQVRDAWRRRVSPNALSTVVIGATATP</sequence>
<dbReference type="PANTHER" id="PTHR11851:SF224">
    <property type="entry name" value="PROCESSING PROTEASE"/>
    <property type="match status" value="1"/>
</dbReference>
<feature type="chain" id="PRO_5045605214" evidence="1">
    <location>
        <begin position="22"/>
        <end position="434"/>
    </location>
</feature>
<organism evidence="4 5">
    <name type="scientific">Crenobacter oryzisoli</name>
    <dbReference type="NCBI Taxonomy" id="3056844"/>
    <lineage>
        <taxon>Bacteria</taxon>
        <taxon>Pseudomonadati</taxon>
        <taxon>Pseudomonadota</taxon>
        <taxon>Betaproteobacteria</taxon>
        <taxon>Neisseriales</taxon>
        <taxon>Neisseriaceae</taxon>
        <taxon>Crenobacter</taxon>
    </lineage>
</organism>
<evidence type="ECO:0000259" key="3">
    <source>
        <dbReference type="Pfam" id="PF05193"/>
    </source>
</evidence>
<reference evidence="4" key="1">
    <citation type="submission" date="2023-06" db="EMBL/GenBank/DDBJ databases">
        <authorList>
            <person name="Zhang S."/>
        </authorList>
    </citation>
    <scope>NUCLEOTIDE SEQUENCE</scope>
    <source>
        <strain evidence="4">SG2303</strain>
    </source>
</reference>
<evidence type="ECO:0000313" key="4">
    <source>
        <dbReference type="EMBL" id="MDN0075701.1"/>
    </source>
</evidence>
<dbReference type="Gene3D" id="3.30.830.10">
    <property type="entry name" value="Metalloenzyme, LuxS/M16 peptidase-like"/>
    <property type="match status" value="2"/>
</dbReference>
<protein>
    <submittedName>
        <fullName evidence="4">Pitrilysin family protein</fullName>
    </submittedName>
</protein>
<evidence type="ECO:0000259" key="2">
    <source>
        <dbReference type="Pfam" id="PF00675"/>
    </source>
</evidence>
<dbReference type="SUPFAM" id="SSF63411">
    <property type="entry name" value="LuxS/MPP-like metallohydrolase"/>
    <property type="match status" value="2"/>
</dbReference>
<accession>A0ABT7XPL3</accession>